<organism evidence="2 3">
    <name type="scientific">Nocardia veterana</name>
    <dbReference type="NCBI Taxonomy" id="132249"/>
    <lineage>
        <taxon>Bacteria</taxon>
        <taxon>Bacillati</taxon>
        <taxon>Actinomycetota</taxon>
        <taxon>Actinomycetes</taxon>
        <taxon>Mycobacteriales</taxon>
        <taxon>Nocardiaceae</taxon>
        <taxon>Nocardia</taxon>
    </lineage>
</organism>
<comment type="caution">
    <text evidence="2">The sequence shown here is derived from an EMBL/GenBank/DDBJ whole genome shotgun (WGS) entry which is preliminary data.</text>
</comment>
<dbReference type="Proteomes" id="UP000523447">
    <property type="component" value="Unassembled WGS sequence"/>
</dbReference>
<dbReference type="Pfam" id="PF01814">
    <property type="entry name" value="Hemerythrin"/>
    <property type="match status" value="1"/>
</dbReference>
<evidence type="ECO:0000313" key="3">
    <source>
        <dbReference type="Proteomes" id="UP000523447"/>
    </source>
</evidence>
<dbReference type="Gene3D" id="1.20.120.520">
    <property type="entry name" value="nmb1532 protein domain like"/>
    <property type="match status" value="1"/>
</dbReference>
<sequence length="231" mass="25876">MSVNTQDMEIVHRAFRRESRLLIELIAAVAPGDTARAAVIAEHCRDYRLGLKNHHEGEDELLWPPLLARADPGADVILRMQAQHERVEATLTKLDAAVPAWETRAGADERDTLVAILVDHRAVLLEHLDDEEATLLPLAAEYITEREWASLGEHLVANTPKLTLLTLLGLVLEDADRAERAALLGALPTPIRAIWYVIGRLRYTRHIRRVRAARPRFGTRSSGGPARRGRR</sequence>
<dbReference type="EMBL" id="JAAXPE010000012">
    <property type="protein sequence ID" value="NKY86850.1"/>
    <property type="molecule type" value="Genomic_DNA"/>
</dbReference>
<feature type="domain" description="Hemerythrin-like" evidence="1">
    <location>
        <begin position="9"/>
        <end position="139"/>
    </location>
</feature>
<evidence type="ECO:0000259" key="1">
    <source>
        <dbReference type="Pfam" id="PF01814"/>
    </source>
</evidence>
<gene>
    <name evidence="2" type="ORF">HGA07_14555</name>
</gene>
<name>A0A7X6LY78_9NOCA</name>
<dbReference type="RefSeq" id="WP_051031785.1">
    <property type="nucleotide sequence ID" value="NZ_CAWPHS010000004.1"/>
</dbReference>
<dbReference type="PANTHER" id="PTHR38048:SF2">
    <property type="entry name" value="HEMERYTHRIN-LIKE DOMAIN-CONTAINING PROTEIN"/>
    <property type="match status" value="1"/>
</dbReference>
<proteinExistence type="predicted"/>
<dbReference type="InterPro" id="IPR053206">
    <property type="entry name" value="Dimeric_xanthone_biosynth"/>
</dbReference>
<dbReference type="PANTHER" id="PTHR38048">
    <property type="entry name" value="EXPRESSED PROTEIN"/>
    <property type="match status" value="1"/>
</dbReference>
<keyword evidence="3" id="KW-1185">Reference proteome</keyword>
<protein>
    <submittedName>
        <fullName evidence="2">Hemerythrin domain-containing protein</fullName>
    </submittedName>
</protein>
<evidence type="ECO:0000313" key="2">
    <source>
        <dbReference type="EMBL" id="NKY86850.1"/>
    </source>
</evidence>
<dbReference type="CDD" id="cd12108">
    <property type="entry name" value="Hr-like"/>
    <property type="match status" value="1"/>
</dbReference>
<accession>A0A7X6LY78</accession>
<dbReference type="AlphaFoldDB" id="A0A7X6LY78"/>
<dbReference type="InterPro" id="IPR012312">
    <property type="entry name" value="Hemerythrin-like"/>
</dbReference>
<reference evidence="2 3" key="1">
    <citation type="submission" date="2020-04" db="EMBL/GenBank/DDBJ databases">
        <title>MicrobeNet Type strains.</title>
        <authorList>
            <person name="Nicholson A.C."/>
        </authorList>
    </citation>
    <scope>NUCLEOTIDE SEQUENCE [LARGE SCALE GENOMIC DNA]</scope>
    <source>
        <strain evidence="2 3">DSM 44445</strain>
    </source>
</reference>